<dbReference type="Proteomes" id="UP000198211">
    <property type="component" value="Unassembled WGS sequence"/>
</dbReference>
<dbReference type="OrthoDB" id="104987at2759"/>
<dbReference type="EMBL" id="NBNE01001798">
    <property type="protein sequence ID" value="OWZ12614.1"/>
    <property type="molecule type" value="Genomic_DNA"/>
</dbReference>
<gene>
    <name evidence="1" type="ORF">PHMEG_00014193</name>
</gene>
<sequence length="44" mass="5131">MACGVEQLVKHYMDDLTFRQLVHNIHDHIDIILANKELPYIALV</sequence>
<dbReference type="AlphaFoldDB" id="A0A225W5G9"/>
<organism evidence="1 2">
    <name type="scientific">Phytophthora megakarya</name>
    <dbReference type="NCBI Taxonomy" id="4795"/>
    <lineage>
        <taxon>Eukaryota</taxon>
        <taxon>Sar</taxon>
        <taxon>Stramenopiles</taxon>
        <taxon>Oomycota</taxon>
        <taxon>Peronosporomycetes</taxon>
        <taxon>Peronosporales</taxon>
        <taxon>Peronosporaceae</taxon>
        <taxon>Phytophthora</taxon>
    </lineage>
</organism>
<evidence type="ECO:0000313" key="1">
    <source>
        <dbReference type="EMBL" id="OWZ12614.1"/>
    </source>
</evidence>
<keyword evidence="2" id="KW-1185">Reference proteome</keyword>
<name>A0A225W5G9_9STRA</name>
<protein>
    <submittedName>
        <fullName evidence="1">Uncharacterized protein</fullName>
    </submittedName>
</protein>
<evidence type="ECO:0000313" key="2">
    <source>
        <dbReference type="Proteomes" id="UP000198211"/>
    </source>
</evidence>
<accession>A0A225W5G9</accession>
<proteinExistence type="predicted"/>
<comment type="caution">
    <text evidence="1">The sequence shown here is derived from an EMBL/GenBank/DDBJ whole genome shotgun (WGS) entry which is preliminary data.</text>
</comment>
<reference evidence="2" key="1">
    <citation type="submission" date="2017-03" db="EMBL/GenBank/DDBJ databases">
        <title>Phytopthora megakarya and P. palmivora, two closely related causual agents of cacao black pod achieved similar genome size and gene model numbers by different mechanisms.</title>
        <authorList>
            <person name="Ali S."/>
            <person name="Shao J."/>
            <person name="Larry D.J."/>
            <person name="Kronmiller B."/>
            <person name="Shen D."/>
            <person name="Strem M.D."/>
            <person name="Melnick R.L."/>
            <person name="Guiltinan M.J."/>
            <person name="Tyler B.M."/>
            <person name="Meinhardt L.W."/>
            <person name="Bailey B.A."/>
        </authorList>
    </citation>
    <scope>NUCLEOTIDE SEQUENCE [LARGE SCALE GENOMIC DNA]</scope>
    <source>
        <strain evidence="2">zdho120</strain>
    </source>
</reference>